<feature type="domain" description="Folate receptor-like" evidence="5">
    <location>
        <begin position="81"/>
        <end position="175"/>
    </location>
</feature>
<dbReference type="PANTHER" id="PTHR10517">
    <property type="entry name" value="FOLATE RECEPTOR"/>
    <property type="match status" value="1"/>
</dbReference>
<evidence type="ECO:0000259" key="5">
    <source>
        <dbReference type="Pfam" id="PF03024"/>
    </source>
</evidence>
<evidence type="ECO:0000256" key="2">
    <source>
        <dbReference type="ARBA" id="ARBA00022729"/>
    </source>
</evidence>
<keyword evidence="3" id="KW-1015">Disulfide bond</keyword>
<comment type="caution">
    <text evidence="6">The sequence shown here is derived from an EMBL/GenBank/DDBJ whole genome shotgun (WGS) entry which is preliminary data.</text>
</comment>
<dbReference type="EMBL" id="JASAOG010000129">
    <property type="protein sequence ID" value="KAK0049119.1"/>
    <property type="molecule type" value="Genomic_DNA"/>
</dbReference>
<keyword evidence="4" id="KW-0472">Membrane</keyword>
<comment type="similarity">
    <text evidence="1">Belongs to the folate receptor family.</text>
</comment>
<name>A0AAD8B836_BIOPF</name>
<reference evidence="6" key="1">
    <citation type="journal article" date="2023" name="PLoS Negl. Trop. Dis.">
        <title>A genome sequence for Biomphalaria pfeifferi, the major vector snail for the human-infecting parasite Schistosoma mansoni.</title>
        <authorList>
            <person name="Bu L."/>
            <person name="Lu L."/>
            <person name="Laidemitt M.R."/>
            <person name="Zhang S.M."/>
            <person name="Mutuku M."/>
            <person name="Mkoji G."/>
            <person name="Steinauer M."/>
            <person name="Loker E.S."/>
        </authorList>
    </citation>
    <scope>NUCLEOTIDE SEQUENCE</scope>
    <source>
        <strain evidence="6">KasaAsao</strain>
    </source>
</reference>
<keyword evidence="4" id="KW-1133">Transmembrane helix</keyword>
<dbReference type="AlphaFoldDB" id="A0AAD8B836"/>
<keyword evidence="2" id="KW-0732">Signal</keyword>
<evidence type="ECO:0000256" key="1">
    <source>
        <dbReference type="ARBA" id="ARBA00007932"/>
    </source>
</evidence>
<evidence type="ECO:0000256" key="3">
    <source>
        <dbReference type="ARBA" id="ARBA00023157"/>
    </source>
</evidence>
<feature type="transmembrane region" description="Helical" evidence="4">
    <location>
        <begin position="39"/>
        <end position="57"/>
    </location>
</feature>
<keyword evidence="4" id="KW-0812">Transmembrane</keyword>
<dbReference type="GO" id="GO:0038023">
    <property type="term" value="F:signaling receptor activity"/>
    <property type="evidence" value="ECO:0007669"/>
    <property type="project" value="TreeGrafter"/>
</dbReference>
<dbReference type="Pfam" id="PF03024">
    <property type="entry name" value="Folate_rec"/>
    <property type="match status" value="1"/>
</dbReference>
<evidence type="ECO:0000313" key="6">
    <source>
        <dbReference type="EMBL" id="KAK0049119.1"/>
    </source>
</evidence>
<keyword evidence="7" id="KW-1185">Reference proteome</keyword>
<gene>
    <name evidence="6" type="ORF">Bpfe_021398</name>
</gene>
<dbReference type="InterPro" id="IPR018143">
    <property type="entry name" value="Folate_rcpt-like"/>
</dbReference>
<dbReference type="PANTHER" id="PTHR10517:SF28">
    <property type="entry name" value="COILIN"/>
    <property type="match status" value="1"/>
</dbReference>
<dbReference type="GO" id="GO:0009897">
    <property type="term" value="C:external side of plasma membrane"/>
    <property type="evidence" value="ECO:0007669"/>
    <property type="project" value="TreeGrafter"/>
</dbReference>
<evidence type="ECO:0000313" key="7">
    <source>
        <dbReference type="Proteomes" id="UP001233172"/>
    </source>
</evidence>
<organism evidence="6 7">
    <name type="scientific">Biomphalaria pfeifferi</name>
    <name type="common">Bloodfluke planorb</name>
    <name type="synonym">Freshwater snail</name>
    <dbReference type="NCBI Taxonomy" id="112525"/>
    <lineage>
        <taxon>Eukaryota</taxon>
        <taxon>Metazoa</taxon>
        <taxon>Spiralia</taxon>
        <taxon>Lophotrochozoa</taxon>
        <taxon>Mollusca</taxon>
        <taxon>Gastropoda</taxon>
        <taxon>Heterobranchia</taxon>
        <taxon>Euthyneura</taxon>
        <taxon>Panpulmonata</taxon>
        <taxon>Hygrophila</taxon>
        <taxon>Lymnaeoidea</taxon>
        <taxon>Planorbidae</taxon>
        <taxon>Biomphalaria</taxon>
    </lineage>
</organism>
<dbReference type="Proteomes" id="UP001233172">
    <property type="component" value="Unassembled WGS sequence"/>
</dbReference>
<protein>
    <submittedName>
        <fullName evidence="6">Hedgehog-interacting protein</fullName>
    </submittedName>
</protein>
<accession>A0AAD8B836</accession>
<sequence length="233" mass="26944">MSSWPQIDACATIDFQDVRIVSTVSFSLNMISIKFQGRLYMNVIEYFVICIVVYWGVLANSNTNLVLVTKPKLQYCSFFANRAPQIQLNLKNCTWFKENSCCRQEEIDAIFPRVKPLRGASLECQKYTNYLMCYVCAPNQNTFYFLESLTVCEEFCDAWYDACRSAILKGSIIKELYSNGSDFCNSRRFKVEPASNKKCFFFDAKQDTSSGDINKTYHLQLLLLFLFVHFIPS</sequence>
<evidence type="ECO:0000256" key="4">
    <source>
        <dbReference type="SAM" id="Phobius"/>
    </source>
</evidence>
<proteinExistence type="inferred from homology"/>
<reference evidence="6" key="2">
    <citation type="submission" date="2023-04" db="EMBL/GenBank/DDBJ databases">
        <authorList>
            <person name="Bu L."/>
            <person name="Lu L."/>
            <person name="Laidemitt M.R."/>
            <person name="Zhang S.M."/>
            <person name="Mutuku M."/>
            <person name="Mkoji G."/>
            <person name="Steinauer M."/>
            <person name="Loker E.S."/>
        </authorList>
    </citation>
    <scope>NUCLEOTIDE SEQUENCE</scope>
    <source>
        <strain evidence="6">KasaAsao</strain>
        <tissue evidence="6">Whole Snail</tissue>
    </source>
</reference>
<dbReference type="InterPro" id="IPR004269">
    <property type="entry name" value="Folate_rcpt"/>
</dbReference>